<dbReference type="Pfam" id="PF03388">
    <property type="entry name" value="Lectin_leg-like"/>
    <property type="match status" value="1"/>
</dbReference>
<organism evidence="10 11">
    <name type="scientific">Zygosaccharomyces rouxii</name>
    <dbReference type="NCBI Taxonomy" id="4956"/>
    <lineage>
        <taxon>Eukaryota</taxon>
        <taxon>Fungi</taxon>
        <taxon>Dikarya</taxon>
        <taxon>Ascomycota</taxon>
        <taxon>Saccharomycotina</taxon>
        <taxon>Saccharomycetes</taxon>
        <taxon>Saccharomycetales</taxon>
        <taxon>Saccharomycetaceae</taxon>
        <taxon>Zygosaccharomyces</taxon>
    </lineage>
</organism>
<dbReference type="AlphaFoldDB" id="A0A1Q3AGI4"/>
<dbReference type="InterPro" id="IPR016710">
    <property type="entry name" value="Emp46/Emp47"/>
</dbReference>
<evidence type="ECO:0000256" key="2">
    <source>
        <dbReference type="ARBA" id="ARBA00022692"/>
    </source>
</evidence>
<dbReference type="PIRSF" id="PIRSF018136">
    <property type="entry name" value="L-type_lectin_fungi"/>
    <property type="match status" value="1"/>
</dbReference>
<dbReference type="Gene3D" id="2.60.120.200">
    <property type="match status" value="1"/>
</dbReference>
<gene>
    <name evidence="10" type="ORF">ZYGR_0AS00950</name>
</gene>
<evidence type="ECO:0000313" key="10">
    <source>
        <dbReference type="EMBL" id="GAV54772.1"/>
    </source>
</evidence>
<accession>A0A1Q3AGI4</accession>
<dbReference type="GO" id="GO:0005537">
    <property type="term" value="F:D-mannose binding"/>
    <property type="evidence" value="ECO:0007669"/>
    <property type="project" value="TreeGrafter"/>
</dbReference>
<dbReference type="PROSITE" id="PS51328">
    <property type="entry name" value="L_LECTIN_LIKE"/>
    <property type="match status" value="1"/>
</dbReference>
<dbReference type="Proteomes" id="UP000187013">
    <property type="component" value="Unassembled WGS sequence"/>
</dbReference>
<evidence type="ECO:0000259" key="9">
    <source>
        <dbReference type="PROSITE" id="PS51328"/>
    </source>
</evidence>
<keyword evidence="4 7" id="KW-1133">Transmembrane helix</keyword>
<dbReference type="CDD" id="cd06903">
    <property type="entry name" value="lectin_EMP46_EMP47"/>
    <property type="match status" value="1"/>
</dbReference>
<keyword evidence="5 7" id="KW-0472">Membrane</keyword>
<evidence type="ECO:0000256" key="8">
    <source>
        <dbReference type="SAM" id="SignalP"/>
    </source>
</evidence>
<feature type="domain" description="L-type lectin-like" evidence="9">
    <location>
        <begin position="29"/>
        <end position="245"/>
    </location>
</feature>
<sequence length="421" mass="47697">MKLTYIVSNALLLIGSVVNAHGSDSSKSDDEKFNTDISLPDLLSVNKLPSNWIVGEDASLQQGRMVLTPRKGSKGSLWQRNNYKLKDGFTVEWTFRSVDYSGKSEGGLAFWIINPASSKNDDKMLYNGPSKFDGLQLLVDNNGRLSSSVSAQFSDGSAALKKQEIYDKSFASCLMWYQQSTVPSTARLTYSRDDDNLLKLQIDNRVCFQTKKAQFPQGDYKIGATAENAQTTESFEILKMKFYDGVIEDSLIPNVHEMVQPKVYTKIIDEKTGQENMLEKEVFDAQSDKFSNYDLFKKLDRLEGKVLANDIFSLEKKLDEILSVQEEMVKYMTQLVIQRQDSGDGSESFADFISMNEKLEKMLREQEKVREATRSSGQAGPHVDEIASKLAVWLLPLLVIMLIMAYYTFRIRQEIVKTKLL</sequence>
<evidence type="ECO:0000313" key="11">
    <source>
        <dbReference type="Proteomes" id="UP000187013"/>
    </source>
</evidence>
<dbReference type="InterPro" id="IPR051136">
    <property type="entry name" value="Intracellular_Lectin-GPT"/>
</dbReference>
<proteinExistence type="predicted"/>
<comment type="caution">
    <text evidence="10">The sequence shown here is derived from an EMBL/GenBank/DDBJ whole genome shotgun (WGS) entry which is preliminary data.</text>
</comment>
<feature type="disulfide bond" evidence="6">
    <location>
        <begin position="173"/>
        <end position="207"/>
    </location>
</feature>
<comment type="subcellular location">
    <subcellularLocation>
        <location evidence="1">Membrane</location>
        <topology evidence="1">Single-pass type I membrane protein</topology>
    </subcellularLocation>
</comment>
<feature type="chain" id="PRO_5012998622" description="L-type lectin-like domain-containing protein" evidence="8">
    <location>
        <begin position="23"/>
        <end position="421"/>
    </location>
</feature>
<dbReference type="GO" id="GO:0030134">
    <property type="term" value="C:COPII-coated ER to Golgi transport vesicle"/>
    <property type="evidence" value="ECO:0007669"/>
    <property type="project" value="TreeGrafter"/>
</dbReference>
<evidence type="ECO:0000256" key="1">
    <source>
        <dbReference type="ARBA" id="ARBA00004479"/>
    </source>
</evidence>
<evidence type="ECO:0000256" key="6">
    <source>
        <dbReference type="PIRSR" id="PIRSR018136-1"/>
    </source>
</evidence>
<reference evidence="10 11" key="1">
    <citation type="submission" date="2016-08" db="EMBL/GenBank/DDBJ databases">
        <title>Draft genome sequence of allopolyploid Zygosaccharomyces rouxii.</title>
        <authorList>
            <person name="Watanabe J."/>
            <person name="Uehara K."/>
            <person name="Mogi Y."/>
            <person name="Tsukioka Y."/>
        </authorList>
    </citation>
    <scope>NUCLEOTIDE SEQUENCE [LARGE SCALE GENOMIC DNA]</scope>
    <source>
        <strain evidence="10 11">NBRC 110957</strain>
    </source>
</reference>
<dbReference type="PANTHER" id="PTHR12223:SF28">
    <property type="entry name" value="LECTIN, MANNOSE BINDING 1 LIKE"/>
    <property type="match status" value="1"/>
</dbReference>
<dbReference type="GO" id="GO:0006888">
    <property type="term" value="P:endoplasmic reticulum to Golgi vesicle-mediated transport"/>
    <property type="evidence" value="ECO:0007669"/>
    <property type="project" value="InterPro"/>
</dbReference>
<keyword evidence="3 8" id="KW-0732">Signal</keyword>
<dbReference type="GO" id="GO:0000139">
    <property type="term" value="C:Golgi membrane"/>
    <property type="evidence" value="ECO:0007669"/>
    <property type="project" value="TreeGrafter"/>
</dbReference>
<dbReference type="EMBL" id="BDGX01000045">
    <property type="protein sequence ID" value="GAV54772.1"/>
    <property type="molecule type" value="Genomic_DNA"/>
</dbReference>
<feature type="transmembrane region" description="Helical" evidence="7">
    <location>
        <begin position="390"/>
        <end position="409"/>
    </location>
</feature>
<evidence type="ECO:0000256" key="5">
    <source>
        <dbReference type="ARBA" id="ARBA00023136"/>
    </source>
</evidence>
<dbReference type="PANTHER" id="PTHR12223">
    <property type="entry name" value="VESICULAR MANNOSE-BINDING LECTIN"/>
    <property type="match status" value="1"/>
</dbReference>
<evidence type="ECO:0000256" key="7">
    <source>
        <dbReference type="SAM" id="Phobius"/>
    </source>
</evidence>
<dbReference type="InterPro" id="IPR013320">
    <property type="entry name" value="ConA-like_dom_sf"/>
</dbReference>
<dbReference type="OrthoDB" id="10265193at2759"/>
<dbReference type="GO" id="GO:0005793">
    <property type="term" value="C:endoplasmic reticulum-Golgi intermediate compartment"/>
    <property type="evidence" value="ECO:0007669"/>
    <property type="project" value="TreeGrafter"/>
</dbReference>
<name>A0A1Q3AGI4_ZYGRO</name>
<dbReference type="InterPro" id="IPR005052">
    <property type="entry name" value="Lectin_leg"/>
</dbReference>
<dbReference type="InterPro" id="IPR035661">
    <property type="entry name" value="EMP46/EMP47_N"/>
</dbReference>
<evidence type="ECO:0000256" key="3">
    <source>
        <dbReference type="ARBA" id="ARBA00022729"/>
    </source>
</evidence>
<dbReference type="SUPFAM" id="SSF49899">
    <property type="entry name" value="Concanavalin A-like lectins/glucanases"/>
    <property type="match status" value="1"/>
</dbReference>
<evidence type="ECO:0000256" key="4">
    <source>
        <dbReference type="ARBA" id="ARBA00022989"/>
    </source>
</evidence>
<dbReference type="GO" id="GO:0005789">
    <property type="term" value="C:endoplasmic reticulum membrane"/>
    <property type="evidence" value="ECO:0007669"/>
    <property type="project" value="TreeGrafter"/>
</dbReference>
<protein>
    <recommendedName>
        <fullName evidence="9">L-type lectin-like domain-containing protein</fullName>
    </recommendedName>
</protein>
<feature type="signal peptide" evidence="8">
    <location>
        <begin position="1"/>
        <end position="22"/>
    </location>
</feature>
<keyword evidence="2 7" id="KW-0812">Transmembrane</keyword>